<organism evidence="1 2">
    <name type="scientific">Candidatus Roizmanbacteria bacterium CG_4_10_14_0_8_um_filter_33_9</name>
    <dbReference type="NCBI Taxonomy" id="1974826"/>
    <lineage>
        <taxon>Bacteria</taxon>
        <taxon>Candidatus Roizmaniibacteriota</taxon>
    </lineage>
</organism>
<evidence type="ECO:0000313" key="2">
    <source>
        <dbReference type="Proteomes" id="UP000229401"/>
    </source>
</evidence>
<dbReference type="AlphaFoldDB" id="A0A2M7QHN6"/>
<comment type="caution">
    <text evidence="1">The sequence shown here is derived from an EMBL/GenBank/DDBJ whole genome shotgun (WGS) entry which is preliminary data.</text>
</comment>
<dbReference type="EMBL" id="PFLI01000189">
    <property type="protein sequence ID" value="PIY71538.1"/>
    <property type="molecule type" value="Genomic_DNA"/>
</dbReference>
<name>A0A2M7QHN6_9BACT</name>
<accession>A0A2M7QHN6</accession>
<proteinExistence type="predicted"/>
<reference evidence="2" key="1">
    <citation type="submission" date="2017-09" db="EMBL/GenBank/DDBJ databases">
        <title>Depth-based differentiation of microbial function through sediment-hosted aquifers and enrichment of novel symbionts in the deep terrestrial subsurface.</title>
        <authorList>
            <person name="Probst A.J."/>
            <person name="Ladd B."/>
            <person name="Jarett J.K."/>
            <person name="Geller-Mcgrath D.E."/>
            <person name="Sieber C.M.K."/>
            <person name="Emerson J.B."/>
            <person name="Anantharaman K."/>
            <person name="Thomas B.C."/>
            <person name="Malmstrom R."/>
            <person name="Stieglmeier M."/>
            <person name="Klingl A."/>
            <person name="Woyke T."/>
            <person name="Ryan C.M."/>
            <person name="Banfield J.F."/>
        </authorList>
    </citation>
    <scope>NUCLEOTIDE SEQUENCE [LARGE SCALE GENOMIC DNA]</scope>
</reference>
<dbReference type="Proteomes" id="UP000229401">
    <property type="component" value="Unassembled WGS sequence"/>
</dbReference>
<sequence>MFFTENKANLYNKRSKYLLFSCDIKSDSTLLPKFHTFVSVDKSFLVAPDTTHTEIILFKQIIELSANYFFIDKRHDC</sequence>
<gene>
    <name evidence="1" type="ORF">COY87_05645</name>
</gene>
<protein>
    <submittedName>
        <fullName evidence="1">Uncharacterized protein</fullName>
    </submittedName>
</protein>
<evidence type="ECO:0000313" key="1">
    <source>
        <dbReference type="EMBL" id="PIY71538.1"/>
    </source>
</evidence>